<feature type="compositionally biased region" description="Low complexity" evidence="16">
    <location>
        <begin position="262"/>
        <end position="278"/>
    </location>
</feature>
<dbReference type="Pfam" id="PF02928">
    <property type="entry name" value="zf-C5HC2"/>
    <property type="match status" value="1"/>
</dbReference>
<evidence type="ECO:0000256" key="12">
    <source>
        <dbReference type="ARBA" id="ARBA00023004"/>
    </source>
</evidence>
<dbReference type="InterPro" id="IPR013083">
    <property type="entry name" value="Znf_RING/FYVE/PHD"/>
</dbReference>
<feature type="compositionally biased region" description="Basic residues" evidence="16">
    <location>
        <begin position="1499"/>
        <end position="1510"/>
    </location>
</feature>
<dbReference type="FunFam" id="1.10.150.60:FF:000016">
    <property type="entry name" value="Putative Lysine-specific demethylase 5B"/>
    <property type="match status" value="1"/>
</dbReference>
<dbReference type="PROSITE" id="PS01359">
    <property type="entry name" value="ZF_PHD_1"/>
    <property type="match status" value="2"/>
</dbReference>
<dbReference type="PROSITE" id="PS51184">
    <property type="entry name" value="JMJC"/>
    <property type="match status" value="1"/>
</dbReference>
<feature type="region of interest" description="Disordered" evidence="16">
    <location>
        <begin position="1139"/>
        <end position="1166"/>
    </location>
</feature>
<dbReference type="SUPFAM" id="SSF51197">
    <property type="entry name" value="Clavaminate synthase-like"/>
    <property type="match status" value="1"/>
</dbReference>
<comment type="similarity">
    <text evidence="3">Belongs to the JARID1 histone demethylase family.</text>
</comment>
<evidence type="ECO:0000256" key="14">
    <source>
        <dbReference type="ARBA" id="ARBA00048734"/>
    </source>
</evidence>
<evidence type="ECO:0000256" key="16">
    <source>
        <dbReference type="SAM" id="MobiDB-lite"/>
    </source>
</evidence>
<dbReference type="GO" id="GO:0000785">
    <property type="term" value="C:chromatin"/>
    <property type="evidence" value="ECO:0007669"/>
    <property type="project" value="TreeGrafter"/>
</dbReference>
<dbReference type="Proteomes" id="UP000215902">
    <property type="component" value="Unassembled WGS sequence"/>
</dbReference>
<dbReference type="InterPro" id="IPR013637">
    <property type="entry name" value="Lys_sp_deMease-like_dom"/>
</dbReference>
<feature type="region of interest" description="Disordered" evidence="16">
    <location>
        <begin position="1611"/>
        <end position="1641"/>
    </location>
</feature>
<dbReference type="GO" id="GO:0006355">
    <property type="term" value="P:regulation of DNA-templated transcription"/>
    <property type="evidence" value="ECO:0007669"/>
    <property type="project" value="TreeGrafter"/>
</dbReference>
<dbReference type="Gene3D" id="2.60.120.650">
    <property type="entry name" value="Cupin"/>
    <property type="match status" value="1"/>
</dbReference>
<evidence type="ECO:0000259" key="19">
    <source>
        <dbReference type="PROSITE" id="PS51183"/>
    </source>
</evidence>
<evidence type="ECO:0000256" key="5">
    <source>
        <dbReference type="ARBA" id="ARBA00022723"/>
    </source>
</evidence>
<dbReference type="OrthoDB" id="1678912at2759"/>
<keyword evidence="12" id="KW-0408">Iron</keyword>
<evidence type="ECO:0000256" key="2">
    <source>
        <dbReference type="ARBA" id="ARBA00004123"/>
    </source>
</evidence>
<dbReference type="InterPro" id="IPR019786">
    <property type="entry name" value="Zinc_finger_PHD-type_CS"/>
</dbReference>
<dbReference type="SMART" id="SM01014">
    <property type="entry name" value="ARID"/>
    <property type="match status" value="1"/>
</dbReference>
<dbReference type="InterPro" id="IPR036431">
    <property type="entry name" value="ARID_dom_sf"/>
</dbReference>
<dbReference type="InterPro" id="IPR001965">
    <property type="entry name" value="Znf_PHD"/>
</dbReference>
<evidence type="ECO:0000259" key="20">
    <source>
        <dbReference type="PROSITE" id="PS51184"/>
    </source>
</evidence>
<evidence type="ECO:0000256" key="1">
    <source>
        <dbReference type="ARBA" id="ARBA00001954"/>
    </source>
</evidence>
<evidence type="ECO:0000256" key="3">
    <source>
        <dbReference type="ARBA" id="ARBA00006801"/>
    </source>
</evidence>
<feature type="compositionally biased region" description="Low complexity" evidence="16">
    <location>
        <begin position="1488"/>
        <end position="1498"/>
    </location>
</feature>
<dbReference type="PROSITE" id="PS51011">
    <property type="entry name" value="ARID"/>
    <property type="match status" value="1"/>
</dbReference>
<dbReference type="InterPro" id="IPR003347">
    <property type="entry name" value="JmjC_dom"/>
</dbReference>
<dbReference type="CDD" id="cd15610">
    <property type="entry name" value="PHD3_KDM5A_like"/>
    <property type="match status" value="1"/>
</dbReference>
<protein>
    <recommendedName>
        <fullName evidence="4">[histone H3]-trimethyl-L-lysine(4) demethylase</fullName>
        <ecNumber evidence="4">1.14.11.67</ecNumber>
    </recommendedName>
</protein>
<evidence type="ECO:0000256" key="7">
    <source>
        <dbReference type="ARBA" id="ARBA00022771"/>
    </source>
</evidence>
<dbReference type="Pfam" id="PF08429">
    <property type="entry name" value="PLU-1"/>
    <property type="match status" value="1"/>
</dbReference>
<evidence type="ECO:0000313" key="22">
    <source>
        <dbReference type="Proteomes" id="UP000215902"/>
    </source>
</evidence>
<keyword evidence="11" id="KW-0560">Oxidoreductase</keyword>
<dbReference type="GO" id="GO:0008270">
    <property type="term" value="F:zinc ion binding"/>
    <property type="evidence" value="ECO:0007669"/>
    <property type="project" value="UniProtKB-KW"/>
</dbReference>
<dbReference type="Gene3D" id="1.10.150.60">
    <property type="entry name" value="ARID DNA-binding domain"/>
    <property type="match status" value="1"/>
</dbReference>
<dbReference type="PANTHER" id="PTHR10694">
    <property type="entry name" value="LYSINE-SPECIFIC DEMETHYLASE"/>
    <property type="match status" value="1"/>
</dbReference>
<feature type="region of interest" description="Disordered" evidence="16">
    <location>
        <begin position="1"/>
        <end position="28"/>
    </location>
</feature>
<feature type="region of interest" description="Disordered" evidence="16">
    <location>
        <begin position="249"/>
        <end position="286"/>
    </location>
</feature>
<sequence length="1641" mass="179804">MSTAVDSAQLQPPVQLSGNGAAPPATAPFKPPPLAPIFEPTVEEFQDFYGYLESIAPVVVHTGICKIRPPKDWNPPFGLDVATFRFKPRVQRLNELEAESRVKLNFLDQLTKFWDLQGVRLRVPNVDRRHLDLHRLYNVVRQLGGYQEVTSSKLWSKVAGAMGHKQAGKSLASQLKFHYQKILLPFDLLKSNSQAAKTAAPPAPAVKTVERQASAPLSDAEAGRCQRNGRALRQAAAAADDARRMQLWSSPIKRPPSPQPATTPSSTSSTTTTATKSTARAKRSNSGVGGGWLNSLLCRECRRGDQESVLLICEGCEAPYHTFCLYPPLPDVPPGDWRCPRCVSETIASAPRPAEYGFEQSRTEYSLADFGAMADEFKRNYFAAQESFSNNASGGGSSQVPLDQVEAEFWRLLQSLSESVSVEYGADIHSSVCGSGFPTRGCAIPATLSGGKPTSKLAAEWRAHSEHPWNLNNLPLGDSGLLRFLRQDINGMVIPWCYVGMLFSAFCWHIEDHWSYSINYLHWGDPKTWYGVPSASAPALETAMREEAGELFERSPDLLHHITTIMNPAKLMAKGVPVYRIDQEAGDFVITFPRAYHAGFNQGFNFAEAVNFCSPSWLPMGRECVEKYIEVRRPCVFSHEELVCNMAAEIDELTADQAEFLLDEIKELQPRLADLTKTVASVGIEASQREKFECLPDDDRQCSVCNTTLYICGVQCTCQRRRLVCARHPDELLCDGKDCRRKPQCHRLVYRHTEEELLAMTQAVSNRCDQLADWRRQADSILAQGADKDLPDRSVLESLERQAVQLRVSQSCARLRRLRGALRMADRAAGVLRLLLRAPDPGAGASGRISESAFRALDAKLRELPCRLAEGVEFEQLRDRVESWRSRARQVLANPAASCDSVSGLLSEADSSLPVAMDDAAALSALGRYLDWKAEARAALGVHGRDGDEAEGKQDQRPSLADLQRLVDEAAANADADSAAADDVEFVDLSAKVTSLHHQASRLSMSIRECLEPDRQPQPDAAELARLVEAGRDLRVRLEPLQRLSDLLIAAADWECRADGLLTADLKDSDRRPSLEELEKLAADGRSLGLKLERLPQLEALIGQANAWLERASRNFLKKQSPHSLLQVLLPRSADSFLGGPSEQQPLQQHKKAVLSSSGSSKSASATAFEDPSVRFSAEQTDADRVAAYRDLASRELQAALVARRRNDAAGGCYCGRQLAGGACFLQCELCRLWLHAACAPLPKYLKPLGTSGPTLRAALRELKYLCPACERGRRPRMENLLSLLLVLQPLPVQLTAGAALQCLTERAMAWQSRVHSTLLGCAELRSALVAVVKAMRIQLPDRLNRQLGEDAVAASSSMPSSSAAASLNDDIENGAALADKKPRRKSPLFPRGSSSAFASGASGGSGGGPSMADSLRRPRLSLPSSARAKLEAMMLEGDLLEVAMEETTWLWHLLQASAPEDDDNENENELNNEDSSTISDKEQIDESSASAASSAAKSKSKSSRVRIRRQRDSLAASQPPEKRQRGGGGPTSTRKSKPERQAGSRVDAGKEEEDEEAKCSAGVRCSQPTGGQVNWVQCDRCTEWYHWLCVGVRSDAELVGSYYCSRCLRRPAKSSQPQQQQSGKALKRGRKSSVASSGKA</sequence>
<comment type="catalytic activity">
    <reaction evidence="14">
        <text>N(6),N(6),N(6)-trimethyl-L-lysyl(4)-[histone H3] + 3 2-oxoglutarate + 3 O2 = L-lysyl(4)-[histone H3] + 3 formaldehyde + 3 succinate + 3 CO2</text>
        <dbReference type="Rhea" id="RHEA:60208"/>
        <dbReference type="Rhea" id="RHEA-COMP:15537"/>
        <dbReference type="Rhea" id="RHEA-COMP:15547"/>
        <dbReference type="ChEBI" id="CHEBI:15379"/>
        <dbReference type="ChEBI" id="CHEBI:16526"/>
        <dbReference type="ChEBI" id="CHEBI:16810"/>
        <dbReference type="ChEBI" id="CHEBI:16842"/>
        <dbReference type="ChEBI" id="CHEBI:29969"/>
        <dbReference type="ChEBI" id="CHEBI:30031"/>
        <dbReference type="ChEBI" id="CHEBI:61961"/>
        <dbReference type="EC" id="1.14.11.67"/>
    </reaction>
</comment>
<feature type="compositionally biased region" description="Polar residues" evidence="16">
    <location>
        <begin position="1"/>
        <end position="18"/>
    </location>
</feature>
<name>A0A267F1C8_9PLAT</name>
<dbReference type="EMBL" id="NIVC01001514">
    <property type="protein sequence ID" value="PAA67014.1"/>
    <property type="molecule type" value="Genomic_DNA"/>
</dbReference>
<feature type="region of interest" description="Disordered" evidence="16">
    <location>
        <begin position="199"/>
        <end position="229"/>
    </location>
</feature>
<dbReference type="GO" id="GO:0034647">
    <property type="term" value="F:histone H3K4me/H3K4me2/H3K4me3 demethylase activity"/>
    <property type="evidence" value="ECO:0007669"/>
    <property type="project" value="UniProtKB-EC"/>
</dbReference>
<feature type="domain" description="ARID" evidence="18">
    <location>
        <begin position="100"/>
        <end position="191"/>
    </location>
</feature>
<feature type="domain" description="JmjC" evidence="20">
    <location>
        <begin position="463"/>
        <end position="629"/>
    </location>
</feature>
<dbReference type="GO" id="GO:0003677">
    <property type="term" value="F:DNA binding"/>
    <property type="evidence" value="ECO:0007669"/>
    <property type="project" value="InterPro"/>
</dbReference>
<dbReference type="GO" id="GO:0005634">
    <property type="term" value="C:nucleus"/>
    <property type="evidence" value="ECO:0007669"/>
    <property type="project" value="UniProtKB-SubCell"/>
</dbReference>
<dbReference type="CDD" id="cd15515">
    <property type="entry name" value="PHD1_KDM5A_like"/>
    <property type="match status" value="1"/>
</dbReference>
<feature type="domain" description="PHD-type" evidence="17">
    <location>
        <begin position="295"/>
        <end position="345"/>
    </location>
</feature>
<evidence type="ECO:0000256" key="11">
    <source>
        <dbReference type="ARBA" id="ARBA00023002"/>
    </source>
</evidence>
<evidence type="ECO:0000256" key="8">
    <source>
        <dbReference type="ARBA" id="ARBA00022833"/>
    </source>
</evidence>
<evidence type="ECO:0000259" key="17">
    <source>
        <dbReference type="PROSITE" id="PS50016"/>
    </source>
</evidence>
<keyword evidence="13" id="KW-0539">Nucleus</keyword>
<dbReference type="SMART" id="SM00545">
    <property type="entry name" value="JmjN"/>
    <property type="match status" value="1"/>
</dbReference>
<dbReference type="PROSITE" id="PS50016">
    <property type="entry name" value="ZF_PHD_2"/>
    <property type="match status" value="1"/>
</dbReference>
<feature type="region of interest" description="Disordered" evidence="16">
    <location>
        <begin position="1377"/>
        <end position="1418"/>
    </location>
</feature>
<evidence type="ECO:0000256" key="6">
    <source>
        <dbReference type="ARBA" id="ARBA00022737"/>
    </source>
</evidence>
<feature type="compositionally biased region" description="Acidic residues" evidence="16">
    <location>
        <begin position="1460"/>
        <end position="1473"/>
    </location>
</feature>
<dbReference type="SMART" id="SM00501">
    <property type="entry name" value="BRIGHT"/>
    <property type="match status" value="1"/>
</dbReference>
<keyword evidence="8" id="KW-0862">Zinc</keyword>
<dbReference type="InterPro" id="IPR011011">
    <property type="entry name" value="Znf_FYVE_PHD"/>
</dbReference>
<dbReference type="InterPro" id="IPR019787">
    <property type="entry name" value="Znf_PHD-finger"/>
</dbReference>
<feature type="domain" description="JmjN" evidence="19">
    <location>
        <begin position="35"/>
        <end position="76"/>
    </location>
</feature>
<dbReference type="InterPro" id="IPR001606">
    <property type="entry name" value="ARID_dom"/>
</dbReference>
<dbReference type="InterPro" id="IPR003349">
    <property type="entry name" value="JmjN"/>
</dbReference>
<evidence type="ECO:0000256" key="15">
    <source>
        <dbReference type="PROSITE-ProRule" id="PRU00146"/>
    </source>
</evidence>
<keyword evidence="10" id="KW-0223">Dioxygenase</keyword>
<evidence type="ECO:0000256" key="10">
    <source>
        <dbReference type="ARBA" id="ARBA00022964"/>
    </source>
</evidence>
<dbReference type="SUPFAM" id="SSF57903">
    <property type="entry name" value="FYVE/PHD zinc finger"/>
    <property type="match status" value="3"/>
</dbReference>
<reference evidence="21 22" key="1">
    <citation type="submission" date="2017-06" db="EMBL/GenBank/DDBJ databases">
        <title>A platform for efficient transgenesis in Macrostomum lignano, a flatworm model organism for stem cell research.</title>
        <authorList>
            <person name="Berezikov E."/>
        </authorList>
    </citation>
    <scope>NUCLEOTIDE SEQUENCE [LARGE SCALE GENOMIC DNA]</scope>
    <source>
        <strain evidence="21">DV1</strain>
        <tissue evidence="21">Whole organism</tissue>
    </source>
</reference>
<gene>
    <name evidence="21" type="ORF">BOX15_Mlig012680g1</name>
</gene>
<evidence type="ECO:0000259" key="18">
    <source>
        <dbReference type="PROSITE" id="PS51011"/>
    </source>
</evidence>
<dbReference type="Pfam" id="PF21323">
    <property type="entry name" value="KDM5_C-hel"/>
    <property type="match status" value="1"/>
</dbReference>
<keyword evidence="6" id="KW-0677">Repeat</keyword>
<keyword evidence="7 15" id="KW-0863">Zinc-finger</keyword>
<dbReference type="STRING" id="282301.A0A267F1C8"/>
<keyword evidence="22" id="KW-1185">Reference proteome</keyword>
<dbReference type="SMART" id="SM00249">
    <property type="entry name" value="PHD"/>
    <property type="match status" value="3"/>
</dbReference>
<feature type="region of interest" description="Disordered" evidence="16">
    <location>
        <begin position="1460"/>
        <end position="1568"/>
    </location>
</feature>
<dbReference type="SUPFAM" id="SSF46774">
    <property type="entry name" value="ARID-like"/>
    <property type="match status" value="1"/>
</dbReference>
<dbReference type="InterPro" id="IPR004198">
    <property type="entry name" value="Znf_C5HC2"/>
</dbReference>
<dbReference type="InterPro" id="IPR048615">
    <property type="entry name" value="KDM5_C-hel"/>
</dbReference>
<dbReference type="EC" id="1.14.11.67" evidence="4"/>
<evidence type="ECO:0000256" key="13">
    <source>
        <dbReference type="ARBA" id="ARBA00023242"/>
    </source>
</evidence>
<feature type="compositionally biased region" description="Low complexity" evidence="16">
    <location>
        <begin position="1154"/>
        <end position="1166"/>
    </location>
</feature>
<accession>A0A267F1C8</accession>
<proteinExistence type="inferred from homology"/>
<evidence type="ECO:0000256" key="9">
    <source>
        <dbReference type="ARBA" id="ARBA00022853"/>
    </source>
</evidence>
<evidence type="ECO:0000256" key="4">
    <source>
        <dbReference type="ARBA" id="ARBA00012902"/>
    </source>
</evidence>
<comment type="caution">
    <text evidence="21">The sequence shown here is derived from an EMBL/GenBank/DDBJ whole genome shotgun (WGS) entry which is preliminary data.</text>
</comment>
<dbReference type="PANTHER" id="PTHR10694:SF33">
    <property type="entry name" value="LYSINE-SPECIFIC DEMETHYLASE 5"/>
    <property type="match status" value="1"/>
</dbReference>
<dbReference type="PROSITE" id="PS51183">
    <property type="entry name" value="JMJN"/>
    <property type="match status" value="1"/>
</dbReference>
<dbReference type="Pfam" id="PF01388">
    <property type="entry name" value="ARID"/>
    <property type="match status" value="1"/>
</dbReference>
<comment type="subcellular location">
    <subcellularLocation>
        <location evidence="2">Nucleus</location>
    </subcellularLocation>
</comment>
<dbReference type="Pfam" id="PF02375">
    <property type="entry name" value="JmjN"/>
    <property type="match status" value="1"/>
</dbReference>
<dbReference type="SMART" id="SM00558">
    <property type="entry name" value="JmjC"/>
    <property type="match status" value="1"/>
</dbReference>
<organism evidence="21 22">
    <name type="scientific">Macrostomum lignano</name>
    <dbReference type="NCBI Taxonomy" id="282301"/>
    <lineage>
        <taxon>Eukaryota</taxon>
        <taxon>Metazoa</taxon>
        <taxon>Spiralia</taxon>
        <taxon>Lophotrochozoa</taxon>
        <taxon>Platyhelminthes</taxon>
        <taxon>Rhabditophora</taxon>
        <taxon>Macrostomorpha</taxon>
        <taxon>Macrostomida</taxon>
        <taxon>Macrostomidae</taxon>
        <taxon>Macrostomum</taxon>
    </lineage>
</organism>
<keyword evidence="9" id="KW-0156">Chromatin regulator</keyword>
<keyword evidence="5" id="KW-0479">Metal-binding</keyword>
<dbReference type="Pfam" id="PF00628">
    <property type="entry name" value="PHD"/>
    <property type="match status" value="2"/>
</dbReference>
<evidence type="ECO:0000313" key="21">
    <source>
        <dbReference type="EMBL" id="PAA67014.1"/>
    </source>
</evidence>
<dbReference type="Pfam" id="PF02373">
    <property type="entry name" value="JmjC"/>
    <property type="match status" value="1"/>
</dbReference>
<dbReference type="Gene3D" id="3.30.40.10">
    <property type="entry name" value="Zinc/RING finger domain, C3HC4 (zinc finger)"/>
    <property type="match status" value="3"/>
</dbReference>
<comment type="cofactor">
    <cofactor evidence="1">
        <name>Fe(2+)</name>
        <dbReference type="ChEBI" id="CHEBI:29033"/>
    </cofactor>
</comment>